<comment type="caution">
    <text evidence="2">The sequence shown here is derived from an EMBL/GenBank/DDBJ whole genome shotgun (WGS) entry which is preliminary data.</text>
</comment>
<evidence type="ECO:0000313" key="2">
    <source>
        <dbReference type="EMBL" id="RPF29004.1"/>
    </source>
</evidence>
<protein>
    <submittedName>
        <fullName evidence="2">Uncharacterized protein DUF4255</fullName>
    </submittedName>
</protein>
<dbReference type="OrthoDB" id="527247at2"/>
<gene>
    <name evidence="2" type="ORF">EDD32_3555</name>
</gene>
<name>A0A3N4ZAA7_9MICO</name>
<organism evidence="2 3">
    <name type="scientific">Georgenia muralis</name>
    <dbReference type="NCBI Taxonomy" id="154117"/>
    <lineage>
        <taxon>Bacteria</taxon>
        <taxon>Bacillati</taxon>
        <taxon>Actinomycetota</taxon>
        <taxon>Actinomycetes</taxon>
        <taxon>Micrococcales</taxon>
        <taxon>Bogoriellaceae</taxon>
        <taxon>Georgenia</taxon>
    </lineage>
</organism>
<dbReference type="InterPro" id="IPR025351">
    <property type="entry name" value="Pvc16_N"/>
</dbReference>
<evidence type="ECO:0000313" key="3">
    <source>
        <dbReference type="Proteomes" id="UP000280726"/>
    </source>
</evidence>
<evidence type="ECO:0000259" key="1">
    <source>
        <dbReference type="Pfam" id="PF14065"/>
    </source>
</evidence>
<feature type="domain" description="Pvc16 N-terminal" evidence="1">
    <location>
        <begin position="9"/>
        <end position="176"/>
    </location>
</feature>
<dbReference type="AlphaFoldDB" id="A0A3N4ZAA7"/>
<accession>A0A3N4ZAA7</accession>
<dbReference type="RefSeq" id="WP_123919637.1">
    <property type="nucleotide sequence ID" value="NZ_RKRA01000001.1"/>
</dbReference>
<dbReference type="EMBL" id="RKRA01000001">
    <property type="protein sequence ID" value="RPF29004.1"/>
    <property type="molecule type" value="Genomic_DNA"/>
</dbReference>
<reference evidence="2 3" key="1">
    <citation type="submission" date="2018-11" db="EMBL/GenBank/DDBJ databases">
        <title>Sequencing the genomes of 1000 actinobacteria strains.</title>
        <authorList>
            <person name="Klenk H.-P."/>
        </authorList>
    </citation>
    <scope>NUCLEOTIDE SEQUENCE [LARGE SCALE GENOMIC DNA]</scope>
    <source>
        <strain evidence="2 3">DSM 14418</strain>
    </source>
</reference>
<sequence>MTADAVALVTAALQARLESAVGVGKVYVGPPVAEDVADRKLALFLVHVVPSPALRNEQVLVPRPGDADGPLVATDALALDLRYLLSVFRSTGAGPGGGADPDELLTLGAAVQALHERPTIDQVPGQTVRVTPEPCTVEDLSRIWGLLPQSSYRTSMVYLASPVLVTSAPPTRDDRVTERRYRAGVLPDPPGPLAERVGAL</sequence>
<proteinExistence type="predicted"/>
<keyword evidence="3" id="KW-1185">Reference proteome</keyword>
<dbReference type="Proteomes" id="UP000280726">
    <property type="component" value="Unassembled WGS sequence"/>
</dbReference>
<dbReference type="Pfam" id="PF14065">
    <property type="entry name" value="Pvc16_N"/>
    <property type="match status" value="1"/>
</dbReference>